<dbReference type="Pfam" id="PF13129">
    <property type="entry name" value="DUF3953"/>
    <property type="match status" value="1"/>
</dbReference>
<dbReference type="EMBL" id="NUDL01000010">
    <property type="protein sequence ID" value="PEM58773.1"/>
    <property type="molecule type" value="Genomic_DNA"/>
</dbReference>
<dbReference type="AlphaFoldDB" id="A0A1A9PVY6"/>
<comment type="caution">
    <text evidence="1">The sequence shown here is derived from an EMBL/GenBank/DDBJ whole genome shotgun (WGS) entry which is preliminary data.</text>
</comment>
<gene>
    <name evidence="1" type="ORF">CN611_04380</name>
</gene>
<evidence type="ECO:0000313" key="2">
    <source>
        <dbReference type="Proteomes" id="UP000220621"/>
    </source>
</evidence>
<reference evidence="1 2" key="1">
    <citation type="submission" date="2017-09" db="EMBL/GenBank/DDBJ databases">
        <title>Large-scale bioinformatics analysis of Bacillus genomes uncovers conserved roles of natural products in bacterial physiology.</title>
        <authorList>
            <consortium name="Agbiome Team Llc"/>
            <person name="Bleich R.M."/>
            <person name="Grubbs K.J."/>
            <person name="Santa Maria K.C."/>
            <person name="Allen S.E."/>
            <person name="Farag S."/>
            <person name="Shank E.A."/>
            <person name="Bowers A."/>
        </authorList>
    </citation>
    <scope>NUCLEOTIDE SEQUENCE [LARGE SCALE GENOMIC DNA]</scope>
    <source>
        <strain evidence="1 2">AFS010764</strain>
    </source>
</reference>
<name>A0A1A9PVY6_9BACI</name>
<sequence>MLKGIQITFSLIALCIAIYGFFTGNREMMPYMFFFLGLMAFTVALGEIKKHRQSSSILAFIAGAGALFLSFSELFR</sequence>
<evidence type="ECO:0000313" key="1">
    <source>
        <dbReference type="EMBL" id="PEM58773.1"/>
    </source>
</evidence>
<protein>
    <submittedName>
        <fullName evidence="1">DUF3953 domain-containing protein</fullName>
    </submittedName>
</protein>
<dbReference type="InterPro" id="IPR025018">
    <property type="entry name" value="DUF3953"/>
</dbReference>
<accession>A0A1A9PVY6</accession>
<dbReference type="RefSeq" id="WP_064474486.1">
    <property type="nucleotide sequence ID" value="NZ_CP015257.1"/>
</dbReference>
<proteinExistence type="predicted"/>
<organism evidence="1 2">
    <name type="scientific">Bacillus wiedmannii</name>
    <dbReference type="NCBI Taxonomy" id="1890302"/>
    <lineage>
        <taxon>Bacteria</taxon>
        <taxon>Bacillati</taxon>
        <taxon>Bacillota</taxon>
        <taxon>Bacilli</taxon>
        <taxon>Bacillales</taxon>
        <taxon>Bacillaceae</taxon>
        <taxon>Bacillus</taxon>
        <taxon>Bacillus cereus group</taxon>
    </lineage>
</organism>
<dbReference type="Proteomes" id="UP000220621">
    <property type="component" value="Unassembled WGS sequence"/>
</dbReference>